<accession>A0A494X1J2</accession>
<dbReference type="Proteomes" id="UP000280434">
    <property type="component" value="Unassembled WGS sequence"/>
</dbReference>
<comment type="caution">
    <text evidence="1">The sequence shown here is derived from an EMBL/GenBank/DDBJ whole genome shotgun (WGS) entry which is preliminary data.</text>
</comment>
<evidence type="ECO:0000313" key="1">
    <source>
        <dbReference type="EMBL" id="RKP44190.1"/>
    </source>
</evidence>
<proteinExistence type="predicted"/>
<gene>
    <name evidence="1" type="ORF">D7S89_23605</name>
</gene>
<sequence>MAFAARRTNCRAGGEDEIVANRFYAIGDADARAVVIVGGWLHVGRQHELDHEQRRKQWGQRGVLKACLHLSVDGVSIE</sequence>
<dbReference type="EMBL" id="RBZV01000014">
    <property type="protein sequence ID" value="RKP44190.1"/>
    <property type="molecule type" value="Genomic_DNA"/>
</dbReference>
<name>A0A494X1J2_9BURK</name>
<keyword evidence="2" id="KW-1185">Reference proteome</keyword>
<protein>
    <submittedName>
        <fullName evidence="1">Uncharacterized protein</fullName>
    </submittedName>
</protein>
<organism evidence="1 2">
    <name type="scientific">Trinickia fusca</name>
    <dbReference type="NCBI Taxonomy" id="2419777"/>
    <lineage>
        <taxon>Bacteria</taxon>
        <taxon>Pseudomonadati</taxon>
        <taxon>Pseudomonadota</taxon>
        <taxon>Betaproteobacteria</taxon>
        <taxon>Burkholderiales</taxon>
        <taxon>Burkholderiaceae</taxon>
        <taxon>Trinickia</taxon>
    </lineage>
</organism>
<dbReference type="AlphaFoldDB" id="A0A494X1J2"/>
<evidence type="ECO:0000313" key="2">
    <source>
        <dbReference type="Proteomes" id="UP000280434"/>
    </source>
</evidence>
<reference evidence="1 2" key="1">
    <citation type="submission" date="2018-10" db="EMBL/GenBank/DDBJ databases">
        <title>Paraburkholderia sp. 7MK8-2, isolated from soil.</title>
        <authorList>
            <person name="Gao Z.-H."/>
            <person name="Qiu L.-H."/>
        </authorList>
    </citation>
    <scope>NUCLEOTIDE SEQUENCE [LARGE SCALE GENOMIC DNA]</scope>
    <source>
        <strain evidence="1 2">7MK8-2</strain>
    </source>
</reference>